<sequence>MLEELDVLYKNNTWTLVPLPSANTNIMGSKWVFKTKLNPDGSVDRFKARLVARGFLQVPGVDFEEIFSPVLKPTTLRQANSSLFVFHNGQDSRLLLLYVDDIVLTASSSSLLQHIIANLSSKFAPKDLGSLSYFLGIEVTLFPGGIFLFQAKYGKDILTRATMLEASLIATPMAVKEPHSPRD</sequence>
<dbReference type="EMBL" id="BPVZ01000249">
    <property type="protein sequence ID" value="GKV48197.1"/>
    <property type="molecule type" value="Genomic_DNA"/>
</dbReference>
<dbReference type="SUPFAM" id="SSF56672">
    <property type="entry name" value="DNA/RNA polymerases"/>
    <property type="match status" value="1"/>
</dbReference>
<name>A0AAV5MFD3_9ROSI</name>
<keyword evidence="3" id="KW-1185">Reference proteome</keyword>
<accession>A0AAV5MFD3</accession>
<organism evidence="2 3">
    <name type="scientific">Rubroshorea leprosula</name>
    <dbReference type="NCBI Taxonomy" id="152421"/>
    <lineage>
        <taxon>Eukaryota</taxon>
        <taxon>Viridiplantae</taxon>
        <taxon>Streptophyta</taxon>
        <taxon>Embryophyta</taxon>
        <taxon>Tracheophyta</taxon>
        <taxon>Spermatophyta</taxon>
        <taxon>Magnoliopsida</taxon>
        <taxon>eudicotyledons</taxon>
        <taxon>Gunneridae</taxon>
        <taxon>Pentapetalae</taxon>
        <taxon>rosids</taxon>
        <taxon>malvids</taxon>
        <taxon>Malvales</taxon>
        <taxon>Dipterocarpaceae</taxon>
        <taxon>Rubroshorea</taxon>
    </lineage>
</organism>
<evidence type="ECO:0000313" key="2">
    <source>
        <dbReference type="EMBL" id="GKV48197.1"/>
    </source>
</evidence>
<evidence type="ECO:0000259" key="1">
    <source>
        <dbReference type="Pfam" id="PF07727"/>
    </source>
</evidence>
<dbReference type="Pfam" id="PF07727">
    <property type="entry name" value="RVT_2"/>
    <property type="match status" value="2"/>
</dbReference>
<feature type="domain" description="Reverse transcriptase Ty1/copia-type" evidence="1">
    <location>
        <begin position="11"/>
        <end position="74"/>
    </location>
</feature>
<proteinExistence type="predicted"/>
<protein>
    <recommendedName>
        <fullName evidence="1">Reverse transcriptase Ty1/copia-type domain-containing protein</fullName>
    </recommendedName>
</protein>
<evidence type="ECO:0000313" key="3">
    <source>
        <dbReference type="Proteomes" id="UP001054252"/>
    </source>
</evidence>
<dbReference type="InterPro" id="IPR043502">
    <property type="entry name" value="DNA/RNA_pol_sf"/>
</dbReference>
<dbReference type="AlphaFoldDB" id="A0AAV5MFD3"/>
<dbReference type="InterPro" id="IPR013103">
    <property type="entry name" value="RVT_2"/>
</dbReference>
<reference evidence="2 3" key="1">
    <citation type="journal article" date="2021" name="Commun. Biol.">
        <title>The genome of Shorea leprosula (Dipterocarpaceae) highlights the ecological relevance of drought in aseasonal tropical rainforests.</title>
        <authorList>
            <person name="Ng K.K.S."/>
            <person name="Kobayashi M.J."/>
            <person name="Fawcett J.A."/>
            <person name="Hatakeyama M."/>
            <person name="Paape T."/>
            <person name="Ng C.H."/>
            <person name="Ang C.C."/>
            <person name="Tnah L.H."/>
            <person name="Lee C.T."/>
            <person name="Nishiyama T."/>
            <person name="Sese J."/>
            <person name="O'Brien M.J."/>
            <person name="Copetti D."/>
            <person name="Mohd Noor M.I."/>
            <person name="Ong R.C."/>
            <person name="Putra M."/>
            <person name="Sireger I.Z."/>
            <person name="Indrioko S."/>
            <person name="Kosugi Y."/>
            <person name="Izuno A."/>
            <person name="Isagi Y."/>
            <person name="Lee S.L."/>
            <person name="Shimizu K.K."/>
        </authorList>
    </citation>
    <scope>NUCLEOTIDE SEQUENCE [LARGE SCALE GENOMIC DNA]</scope>
    <source>
        <strain evidence="2">214</strain>
    </source>
</reference>
<comment type="caution">
    <text evidence="2">The sequence shown here is derived from an EMBL/GenBank/DDBJ whole genome shotgun (WGS) entry which is preliminary data.</text>
</comment>
<dbReference type="Proteomes" id="UP001054252">
    <property type="component" value="Unassembled WGS sequence"/>
</dbReference>
<gene>
    <name evidence="2" type="ORF">SLEP1_g55023</name>
</gene>
<feature type="domain" description="Reverse transcriptase Ty1/copia-type" evidence="1">
    <location>
        <begin position="78"/>
        <end position="173"/>
    </location>
</feature>